<dbReference type="HOGENOM" id="CLU_1599152_0_0_9"/>
<proteinExistence type="predicted"/>
<protein>
    <submittedName>
        <fullName evidence="3">Uncharacterized protein</fullName>
    </submittedName>
</protein>
<evidence type="ECO:0000313" key="4">
    <source>
        <dbReference type="Proteomes" id="UP000007093"/>
    </source>
</evidence>
<keyword evidence="2" id="KW-0472">Membrane</keyword>
<name>G4Q6J4_ACIIR</name>
<dbReference type="PATRIC" id="fig|568816.4.peg.84"/>
<dbReference type="InParanoid" id="G4Q6J4"/>
<feature type="region of interest" description="Disordered" evidence="1">
    <location>
        <begin position="79"/>
        <end position="100"/>
    </location>
</feature>
<dbReference type="KEGG" id="ain:Acin_0089"/>
<keyword evidence="2" id="KW-1133">Transmembrane helix</keyword>
<keyword evidence="4" id="KW-1185">Reference proteome</keyword>
<keyword evidence="2" id="KW-0812">Transmembrane</keyword>
<organism evidence="3 4">
    <name type="scientific">Acidaminococcus intestini (strain RyC-MR95)</name>
    <dbReference type="NCBI Taxonomy" id="568816"/>
    <lineage>
        <taxon>Bacteria</taxon>
        <taxon>Bacillati</taxon>
        <taxon>Bacillota</taxon>
        <taxon>Negativicutes</taxon>
        <taxon>Acidaminococcales</taxon>
        <taxon>Acidaminococcaceae</taxon>
        <taxon>Acidaminococcus</taxon>
    </lineage>
</organism>
<sequence>MIHPSALKKALKERKKRIFFLFPFPLLIGVLIFRPKDSLPNEPLSPPPAIIPVLPLKEEKAGLVPPRRDPFEGLFHSHSPVPHPFPTAKDDSPFPFGKREKTESPMLRLSGILTVDGCRKALFIGPEKTYLLETMDKIPQRGQVRAIHSDSIIWNNMVIPVGEVIP</sequence>
<accession>G4Q6J4</accession>
<dbReference type="EMBL" id="CP003058">
    <property type="protein sequence ID" value="AEQ21342.1"/>
    <property type="molecule type" value="Genomic_DNA"/>
</dbReference>
<reference evidence="3 4" key="1">
    <citation type="journal article" date="2011" name="J. Bacteriol.">
        <title>Complete genome sequence of Acidaminococcus intestini RYC-MR95, a Gram-negative bacterium from the phylum Firmicutes.</title>
        <authorList>
            <person name="D'Auria G."/>
            <person name="Galan J.C."/>
            <person name="Rodriguez-Alcayna M."/>
            <person name="Moya A."/>
            <person name="Baquero F."/>
            <person name="Latorre A."/>
        </authorList>
    </citation>
    <scope>NUCLEOTIDE SEQUENCE [LARGE SCALE GENOMIC DNA]</scope>
    <source>
        <strain evidence="3 4">RyC-MR95</strain>
    </source>
</reference>
<evidence type="ECO:0000256" key="1">
    <source>
        <dbReference type="SAM" id="MobiDB-lite"/>
    </source>
</evidence>
<feature type="transmembrane region" description="Helical" evidence="2">
    <location>
        <begin position="18"/>
        <end position="35"/>
    </location>
</feature>
<evidence type="ECO:0000256" key="2">
    <source>
        <dbReference type="SAM" id="Phobius"/>
    </source>
</evidence>
<feature type="compositionally biased region" description="Basic and acidic residues" evidence="1">
    <location>
        <begin position="88"/>
        <end position="100"/>
    </location>
</feature>
<dbReference type="Proteomes" id="UP000007093">
    <property type="component" value="Chromosome"/>
</dbReference>
<dbReference type="AlphaFoldDB" id="G4Q6J4"/>
<dbReference type="STRING" id="568816.Acin_0089"/>
<dbReference type="RefSeq" id="WP_014128020.1">
    <property type="nucleotide sequence ID" value="NC_016077.1"/>
</dbReference>
<evidence type="ECO:0000313" key="3">
    <source>
        <dbReference type="EMBL" id="AEQ21342.1"/>
    </source>
</evidence>
<gene>
    <name evidence="3" type="ordered locus">Acin_0089</name>
</gene>